<dbReference type="AlphaFoldDB" id="A0A2G9ZMJ4"/>
<organism evidence="3 4">
    <name type="scientific">Candidatus Falkowbacteria bacterium CG23_combo_of_CG06-09_8_20_14_all_49_15</name>
    <dbReference type="NCBI Taxonomy" id="1974572"/>
    <lineage>
        <taxon>Bacteria</taxon>
        <taxon>Candidatus Falkowiibacteriota</taxon>
    </lineage>
</organism>
<proteinExistence type="predicted"/>
<feature type="coiled-coil region" evidence="1">
    <location>
        <begin position="149"/>
        <end position="176"/>
    </location>
</feature>
<dbReference type="EMBL" id="PCSD01000051">
    <property type="protein sequence ID" value="PIP33800.1"/>
    <property type="molecule type" value="Genomic_DNA"/>
</dbReference>
<evidence type="ECO:0000313" key="4">
    <source>
        <dbReference type="Proteomes" id="UP000230729"/>
    </source>
</evidence>
<evidence type="ECO:0000256" key="1">
    <source>
        <dbReference type="SAM" id="Coils"/>
    </source>
</evidence>
<comment type="caution">
    <text evidence="3">The sequence shown here is derived from an EMBL/GenBank/DDBJ whole genome shotgun (WGS) entry which is preliminary data.</text>
</comment>
<dbReference type="Proteomes" id="UP000230729">
    <property type="component" value="Unassembled WGS sequence"/>
</dbReference>
<reference evidence="3 4" key="1">
    <citation type="submission" date="2017-09" db="EMBL/GenBank/DDBJ databases">
        <title>Depth-based differentiation of microbial function through sediment-hosted aquifers and enrichment of novel symbionts in the deep terrestrial subsurface.</title>
        <authorList>
            <person name="Probst A.J."/>
            <person name="Ladd B."/>
            <person name="Jarett J.K."/>
            <person name="Geller-Mcgrath D.E."/>
            <person name="Sieber C.M."/>
            <person name="Emerson J.B."/>
            <person name="Anantharaman K."/>
            <person name="Thomas B.C."/>
            <person name="Malmstrom R."/>
            <person name="Stieglmeier M."/>
            <person name="Klingl A."/>
            <person name="Woyke T."/>
            <person name="Ryan C.M."/>
            <person name="Banfield J.F."/>
        </authorList>
    </citation>
    <scope>NUCLEOTIDE SEQUENCE [LARGE SCALE GENOMIC DNA]</scope>
    <source>
        <strain evidence="3">CG23_combo_of_CG06-09_8_20_14_all_49_15</strain>
    </source>
</reference>
<sequence>MHCPLCEEKMIEVKTSSHYGIPILLDQCPHCGGLWFDEDELYRTRLGAAAEVEKEIDLASLSKTYMNSQAKLLCPRDRNPLTPLSPPHFYDRLEVKACPVCQGFWFKSGGFRAFQAERAKRIQSAKGRTPSPQDEGKNRIFDQKIKKQLMALMEYNATLELERERAEKEKEQNLNLLTTAAMIAWRLVRLLALKK</sequence>
<dbReference type="Pfam" id="PF13453">
    <property type="entry name" value="Zn_ribbon_TFIIB"/>
    <property type="match status" value="1"/>
</dbReference>
<evidence type="ECO:0000259" key="2">
    <source>
        <dbReference type="Pfam" id="PF13453"/>
    </source>
</evidence>
<feature type="domain" description="Transcription factor zinc-finger" evidence="2">
    <location>
        <begin position="2"/>
        <end position="41"/>
    </location>
</feature>
<name>A0A2G9ZMJ4_9BACT</name>
<keyword evidence="1" id="KW-0175">Coiled coil</keyword>
<protein>
    <recommendedName>
        <fullName evidence="2">Transcription factor zinc-finger domain-containing protein</fullName>
    </recommendedName>
</protein>
<dbReference type="InterPro" id="IPR027392">
    <property type="entry name" value="TF_Znf"/>
</dbReference>
<evidence type="ECO:0000313" key="3">
    <source>
        <dbReference type="EMBL" id="PIP33800.1"/>
    </source>
</evidence>
<gene>
    <name evidence="3" type="ORF">COX22_02410</name>
</gene>
<accession>A0A2G9ZMJ4</accession>